<dbReference type="PANTHER" id="PTHR30546:SF23">
    <property type="entry name" value="FLAVOPROTEIN-LIKE PROTEIN YCP4-RELATED"/>
    <property type="match status" value="1"/>
</dbReference>
<dbReference type="PROSITE" id="PS50902">
    <property type="entry name" value="FLAVODOXIN_LIKE"/>
    <property type="match status" value="1"/>
</dbReference>
<dbReference type="InterPro" id="IPR029039">
    <property type="entry name" value="Flavoprotein-like_sf"/>
</dbReference>
<keyword evidence="6" id="KW-0560">Oxidoreductase</keyword>
<dbReference type="NCBIfam" id="NF002999">
    <property type="entry name" value="PRK03767.1"/>
    <property type="match status" value="1"/>
</dbReference>
<feature type="domain" description="Flavodoxin-like" evidence="5">
    <location>
        <begin position="5"/>
        <end position="186"/>
    </location>
</feature>
<protein>
    <submittedName>
        <fullName evidence="6">NAD(P)H:quinone oxidoreductase</fullName>
        <ecNumber evidence="6">1.6.5.2</ecNumber>
    </submittedName>
</protein>
<dbReference type="GO" id="GO:0003955">
    <property type="term" value="F:NAD(P)H dehydrogenase (quinone) activity"/>
    <property type="evidence" value="ECO:0007669"/>
    <property type="project" value="UniProtKB-EC"/>
</dbReference>
<dbReference type="InterPro" id="IPR001226">
    <property type="entry name" value="Flavodoxin_CS"/>
</dbReference>
<dbReference type="PANTHER" id="PTHR30546">
    <property type="entry name" value="FLAVODOXIN-RELATED PROTEIN WRBA-RELATED"/>
    <property type="match status" value="1"/>
</dbReference>
<keyword evidence="3" id="KW-0285">Flavoprotein</keyword>
<dbReference type="NCBIfam" id="TIGR01755">
    <property type="entry name" value="flav_wrbA"/>
    <property type="match status" value="1"/>
</dbReference>
<dbReference type="EC" id="1.6.5.2" evidence="6"/>
<keyword evidence="7" id="KW-1185">Reference proteome</keyword>
<dbReference type="InterPro" id="IPR010089">
    <property type="entry name" value="Flavoprotein_WrbA-like"/>
</dbReference>
<dbReference type="Proteomes" id="UP001520878">
    <property type="component" value="Unassembled WGS sequence"/>
</dbReference>
<evidence type="ECO:0000256" key="4">
    <source>
        <dbReference type="ARBA" id="ARBA00022643"/>
    </source>
</evidence>
<dbReference type="SUPFAM" id="SSF52218">
    <property type="entry name" value="Flavoproteins"/>
    <property type="match status" value="1"/>
</dbReference>
<evidence type="ECO:0000256" key="1">
    <source>
        <dbReference type="ARBA" id="ARBA00001917"/>
    </source>
</evidence>
<reference evidence="6 7" key="1">
    <citation type="submission" date="2021-10" db="EMBL/GenBank/DDBJ databases">
        <title>Draft genome of Aestuariibacter halophilus JC2043.</title>
        <authorList>
            <person name="Emsley S.A."/>
            <person name="Pfannmuller K.M."/>
            <person name="Ushijima B."/>
            <person name="Saw J.H."/>
            <person name="Videau P."/>
        </authorList>
    </citation>
    <scope>NUCLEOTIDE SEQUENCE [LARGE SCALE GENOMIC DNA]</scope>
    <source>
        <strain evidence="6 7">JC2043</strain>
    </source>
</reference>
<sequence>MSVRVLVLYYSRHGATRQLANALARGIERTGAEAILRTVPAVSDGISDQPAVPDAGDPYVSLDDLRTCDGLALGSPTHFGNMASPMKYFWDSTTPVWLSGELIDKPACVFTSTSSLHGGQESTLLSMMLVLLHHGMMVMGLPYSEPSLHDTRTGGTPYGVSHVAWQHNNELSDEEKQLAMAMGERLAATCQRLGDKA</sequence>
<dbReference type="InterPro" id="IPR008254">
    <property type="entry name" value="Flavodoxin/NO_synth"/>
</dbReference>
<evidence type="ECO:0000313" key="7">
    <source>
        <dbReference type="Proteomes" id="UP001520878"/>
    </source>
</evidence>
<dbReference type="Gene3D" id="3.40.50.360">
    <property type="match status" value="1"/>
</dbReference>
<gene>
    <name evidence="6" type="primary">wrbA</name>
    <name evidence="6" type="ORF">LJ739_04880</name>
</gene>
<dbReference type="RefSeq" id="WP_229157554.1">
    <property type="nucleotide sequence ID" value="NZ_JAJEWP010000001.1"/>
</dbReference>
<dbReference type="EMBL" id="JAJEWP010000001">
    <property type="protein sequence ID" value="MCC2615570.1"/>
    <property type="molecule type" value="Genomic_DNA"/>
</dbReference>
<dbReference type="InterPro" id="IPR005025">
    <property type="entry name" value="FMN_Rdtase-like_dom"/>
</dbReference>
<evidence type="ECO:0000313" key="6">
    <source>
        <dbReference type="EMBL" id="MCC2615570.1"/>
    </source>
</evidence>
<evidence type="ECO:0000256" key="3">
    <source>
        <dbReference type="ARBA" id="ARBA00022630"/>
    </source>
</evidence>
<evidence type="ECO:0000259" key="5">
    <source>
        <dbReference type="PROSITE" id="PS50902"/>
    </source>
</evidence>
<evidence type="ECO:0000256" key="2">
    <source>
        <dbReference type="ARBA" id="ARBA00006961"/>
    </source>
</evidence>
<comment type="similarity">
    <text evidence="2">Belongs to the WrbA family.</text>
</comment>
<accession>A0ABS8G6V9</accession>
<comment type="caution">
    <text evidence="6">The sequence shown here is derived from an EMBL/GenBank/DDBJ whole genome shotgun (WGS) entry which is preliminary data.</text>
</comment>
<dbReference type="PROSITE" id="PS00201">
    <property type="entry name" value="FLAVODOXIN"/>
    <property type="match status" value="1"/>
</dbReference>
<dbReference type="Pfam" id="PF03358">
    <property type="entry name" value="FMN_red"/>
    <property type="match status" value="1"/>
</dbReference>
<keyword evidence="4" id="KW-0288">FMN</keyword>
<comment type="cofactor">
    <cofactor evidence="1">
        <name>FMN</name>
        <dbReference type="ChEBI" id="CHEBI:58210"/>
    </cofactor>
</comment>
<organism evidence="6 7">
    <name type="scientific">Fluctibacter halophilus</name>
    <dbReference type="NCBI Taxonomy" id="226011"/>
    <lineage>
        <taxon>Bacteria</taxon>
        <taxon>Pseudomonadati</taxon>
        <taxon>Pseudomonadota</taxon>
        <taxon>Gammaproteobacteria</taxon>
        <taxon>Alteromonadales</taxon>
        <taxon>Alteromonadaceae</taxon>
        <taxon>Fluctibacter</taxon>
    </lineage>
</organism>
<name>A0ABS8G6V9_9ALTE</name>
<proteinExistence type="inferred from homology"/>